<feature type="transmembrane region" description="Helical" evidence="1">
    <location>
        <begin position="38"/>
        <end position="56"/>
    </location>
</feature>
<protein>
    <submittedName>
        <fullName evidence="2">Uncharacterized protein</fullName>
    </submittedName>
</protein>
<reference evidence="2 3" key="1">
    <citation type="submission" date="2017-03" db="EMBL/GenBank/DDBJ databases">
        <title>Draft genime sequence of the acidophilic sulfur-oxidizing bacterium Acidithiobacillus sp. SH, isolated from seawater.</title>
        <authorList>
            <person name="Sharmin S."/>
            <person name="Tokuhisa M."/>
            <person name="Kanao T."/>
            <person name="Kamimura K."/>
        </authorList>
    </citation>
    <scope>NUCLEOTIDE SEQUENCE [LARGE SCALE GENOMIC DNA]</scope>
    <source>
        <strain evidence="2 3">SH</strain>
    </source>
</reference>
<organism evidence="2 3">
    <name type="scientific">Acidithiobacillus marinus</name>
    <dbReference type="NCBI Taxonomy" id="187490"/>
    <lineage>
        <taxon>Bacteria</taxon>
        <taxon>Pseudomonadati</taxon>
        <taxon>Pseudomonadota</taxon>
        <taxon>Acidithiobacillia</taxon>
        <taxon>Acidithiobacillales</taxon>
        <taxon>Acidithiobacillaceae</taxon>
        <taxon>Acidithiobacillus</taxon>
    </lineage>
</organism>
<keyword evidence="3" id="KW-1185">Reference proteome</keyword>
<feature type="transmembrane region" description="Helical" evidence="1">
    <location>
        <begin position="12"/>
        <end position="32"/>
    </location>
</feature>
<keyword evidence="1" id="KW-0472">Membrane</keyword>
<proteinExistence type="predicted"/>
<evidence type="ECO:0000256" key="1">
    <source>
        <dbReference type="SAM" id="Phobius"/>
    </source>
</evidence>
<gene>
    <name evidence="2" type="ORF">B1757_09865</name>
</gene>
<dbReference type="EMBL" id="MXAV01000036">
    <property type="protein sequence ID" value="PKY10397.1"/>
    <property type="molecule type" value="Genomic_DNA"/>
</dbReference>
<dbReference type="InParanoid" id="A0A2I1DKJ2"/>
<comment type="caution">
    <text evidence="2">The sequence shown here is derived from an EMBL/GenBank/DDBJ whole genome shotgun (WGS) entry which is preliminary data.</text>
</comment>
<evidence type="ECO:0000313" key="3">
    <source>
        <dbReference type="Proteomes" id="UP000234329"/>
    </source>
</evidence>
<accession>A0A2I1DKJ2</accession>
<sequence>MKSLEAQYIAFLKLPIFTRVALPVLTISAMILQGMVFFWYNTSLMEFLIMFVLYYFSWRRILDTDVSNQSKFITATYLFSSLVICLAFCVFFIDF</sequence>
<dbReference type="Proteomes" id="UP000234329">
    <property type="component" value="Unassembled WGS sequence"/>
</dbReference>
<keyword evidence="1" id="KW-0812">Transmembrane</keyword>
<feature type="transmembrane region" description="Helical" evidence="1">
    <location>
        <begin position="72"/>
        <end position="93"/>
    </location>
</feature>
<name>A0A2I1DKJ2_9PROT</name>
<keyword evidence="1" id="KW-1133">Transmembrane helix</keyword>
<evidence type="ECO:0000313" key="2">
    <source>
        <dbReference type="EMBL" id="PKY10397.1"/>
    </source>
</evidence>
<dbReference type="AlphaFoldDB" id="A0A2I1DKJ2"/>